<proteinExistence type="predicted"/>
<evidence type="ECO:0000313" key="2">
    <source>
        <dbReference type="EMBL" id="RDY08454.1"/>
    </source>
</evidence>
<evidence type="ECO:0000313" key="3">
    <source>
        <dbReference type="Proteomes" id="UP000257109"/>
    </source>
</evidence>
<sequence>MARFLHGLNREIQDIVELHDYTSLSILVHHATKVELQLKRYGRISYPSTSSSWKGKERREDKLRRDKSPKKESKVHIVSQCPNKRTMILRENEEVESESSQEESTSSESKFSSEEAPYEGDLLMVRRLMSTLRLVEKLSIPVLPHPKPYKL</sequence>
<name>A0A371I0I6_MUCPR</name>
<comment type="caution">
    <text evidence="2">The sequence shown here is derived from an EMBL/GenBank/DDBJ whole genome shotgun (WGS) entry which is preliminary data.</text>
</comment>
<feature type="region of interest" description="Disordered" evidence="1">
    <location>
        <begin position="46"/>
        <end position="116"/>
    </location>
</feature>
<dbReference type="EMBL" id="QJKJ01001268">
    <property type="protein sequence ID" value="RDY08454.1"/>
    <property type="molecule type" value="Genomic_DNA"/>
</dbReference>
<evidence type="ECO:0000256" key="1">
    <source>
        <dbReference type="SAM" id="MobiDB-lite"/>
    </source>
</evidence>
<feature type="non-terminal residue" evidence="2">
    <location>
        <position position="1"/>
    </location>
</feature>
<reference evidence="2" key="1">
    <citation type="submission" date="2018-05" db="EMBL/GenBank/DDBJ databases">
        <title>Draft genome of Mucuna pruriens seed.</title>
        <authorList>
            <person name="Nnadi N.E."/>
            <person name="Vos R."/>
            <person name="Hasami M.H."/>
            <person name="Devisetty U.K."/>
            <person name="Aguiy J.C."/>
        </authorList>
    </citation>
    <scope>NUCLEOTIDE SEQUENCE [LARGE SCALE GENOMIC DNA]</scope>
    <source>
        <strain evidence="2">JCA_2017</strain>
    </source>
</reference>
<dbReference type="PANTHER" id="PTHR35046">
    <property type="entry name" value="ZINC KNUCKLE (CCHC-TYPE) FAMILY PROTEIN"/>
    <property type="match status" value="1"/>
</dbReference>
<dbReference type="OrthoDB" id="1731207at2759"/>
<feature type="compositionally biased region" description="Basic and acidic residues" evidence="1">
    <location>
        <begin position="54"/>
        <end position="75"/>
    </location>
</feature>
<dbReference type="Proteomes" id="UP000257109">
    <property type="component" value="Unassembled WGS sequence"/>
</dbReference>
<keyword evidence="3" id="KW-1185">Reference proteome</keyword>
<dbReference type="AlphaFoldDB" id="A0A371I0I6"/>
<dbReference type="PANTHER" id="PTHR35046:SF9">
    <property type="entry name" value="RNA-DIRECTED DNA POLYMERASE"/>
    <property type="match status" value="1"/>
</dbReference>
<gene>
    <name evidence="2" type="ORF">CR513_07298</name>
</gene>
<protein>
    <submittedName>
        <fullName evidence="2">Uncharacterized protein</fullName>
    </submittedName>
</protein>
<accession>A0A371I0I6</accession>
<organism evidence="2 3">
    <name type="scientific">Mucuna pruriens</name>
    <name type="common">Velvet bean</name>
    <name type="synonym">Dolichos pruriens</name>
    <dbReference type="NCBI Taxonomy" id="157652"/>
    <lineage>
        <taxon>Eukaryota</taxon>
        <taxon>Viridiplantae</taxon>
        <taxon>Streptophyta</taxon>
        <taxon>Embryophyta</taxon>
        <taxon>Tracheophyta</taxon>
        <taxon>Spermatophyta</taxon>
        <taxon>Magnoliopsida</taxon>
        <taxon>eudicotyledons</taxon>
        <taxon>Gunneridae</taxon>
        <taxon>Pentapetalae</taxon>
        <taxon>rosids</taxon>
        <taxon>fabids</taxon>
        <taxon>Fabales</taxon>
        <taxon>Fabaceae</taxon>
        <taxon>Papilionoideae</taxon>
        <taxon>50 kb inversion clade</taxon>
        <taxon>NPAAA clade</taxon>
        <taxon>indigoferoid/millettioid clade</taxon>
        <taxon>Phaseoleae</taxon>
        <taxon>Mucuna</taxon>
    </lineage>
</organism>